<evidence type="ECO:0000313" key="3">
    <source>
        <dbReference type="Proteomes" id="UP001230807"/>
    </source>
</evidence>
<keyword evidence="3" id="KW-1185">Reference proteome</keyword>
<gene>
    <name evidence="2" type="ORF">QR695_05310</name>
</gene>
<keyword evidence="1" id="KW-0812">Transmembrane</keyword>
<reference evidence="2 3" key="1">
    <citation type="submission" date="2023-06" db="EMBL/GenBank/DDBJ databases">
        <title>Influencing factors and mechanism of Cr(VI) reduction by facultative anaerobic Exiguobacterium sp. PY14.</title>
        <authorList>
            <person name="Zou L."/>
        </authorList>
    </citation>
    <scope>NUCLEOTIDE SEQUENCE [LARGE SCALE GENOMIC DNA]</scope>
    <source>
        <strain evidence="2 3">PY14</strain>
    </source>
</reference>
<name>A0ABT7MML1_9BACL</name>
<accession>A0ABT7MML1</accession>
<feature type="transmembrane region" description="Helical" evidence="1">
    <location>
        <begin position="41"/>
        <end position="59"/>
    </location>
</feature>
<keyword evidence="1" id="KW-1133">Transmembrane helix</keyword>
<dbReference type="EMBL" id="JASWER010000003">
    <property type="protein sequence ID" value="MDL5376420.1"/>
    <property type="molecule type" value="Genomic_DNA"/>
</dbReference>
<dbReference type="Proteomes" id="UP001230807">
    <property type="component" value="Unassembled WGS sequence"/>
</dbReference>
<evidence type="ECO:0000313" key="2">
    <source>
        <dbReference type="EMBL" id="MDL5376420.1"/>
    </source>
</evidence>
<feature type="transmembrane region" description="Helical" evidence="1">
    <location>
        <begin position="65"/>
        <end position="83"/>
    </location>
</feature>
<comment type="caution">
    <text evidence="2">The sequence shown here is derived from an EMBL/GenBank/DDBJ whole genome shotgun (WGS) entry which is preliminary data.</text>
</comment>
<dbReference type="RefSeq" id="WP_214718193.1">
    <property type="nucleotide sequence ID" value="NZ_CP183077.1"/>
</dbReference>
<organism evidence="2 3">
    <name type="scientific">Exiguobacterium mexicanum</name>
    <dbReference type="NCBI Taxonomy" id="340146"/>
    <lineage>
        <taxon>Bacteria</taxon>
        <taxon>Bacillati</taxon>
        <taxon>Bacillota</taxon>
        <taxon>Bacilli</taxon>
        <taxon>Bacillales</taxon>
        <taxon>Bacillales Family XII. Incertae Sedis</taxon>
        <taxon>Exiguobacterium</taxon>
    </lineage>
</organism>
<proteinExistence type="predicted"/>
<feature type="transmembrane region" description="Helical" evidence="1">
    <location>
        <begin position="12"/>
        <end position="29"/>
    </location>
</feature>
<keyword evidence="1" id="KW-0472">Membrane</keyword>
<protein>
    <submittedName>
        <fullName evidence="2">Uncharacterized protein</fullName>
    </submittedName>
</protein>
<sequence length="88" mass="10202">MTQPWYTRHMPFFFLTFLFAPLTLLLLVWRWERFEGHERGVKLFFAIGMTAFIVFGLLPRGSLPVILPVIGLLIALKLVLNLIKQKTG</sequence>
<evidence type="ECO:0000256" key="1">
    <source>
        <dbReference type="SAM" id="Phobius"/>
    </source>
</evidence>